<dbReference type="AlphaFoldDB" id="A0A392R0W1"/>
<dbReference type="PANTHER" id="PTHR12161">
    <property type="entry name" value="IST1 FAMILY MEMBER"/>
    <property type="match status" value="1"/>
</dbReference>
<feature type="non-terminal residue" evidence="2">
    <location>
        <position position="1"/>
    </location>
</feature>
<dbReference type="Gene3D" id="1.20.1260.60">
    <property type="entry name" value="Vacuolar protein sorting-associated protein Ist1"/>
    <property type="match status" value="1"/>
</dbReference>
<dbReference type="PANTHER" id="PTHR12161:SF84">
    <property type="entry name" value="VACUOLAR PROTEIN SORTING-ASSOCIATED PROTEIN IST1-RELATED"/>
    <property type="match status" value="1"/>
</dbReference>
<sequence length="110" mass="12727">HFFYSGCPEECRVAVSSLMFAAARFSDLPELRDLRQIFQERYGSSVECFVNQEFAANLDSKSSTLEKKVCLMQEIASEFSINWDSKAFKLRMSRPSAFAQVRFSVFPFHF</sequence>
<dbReference type="GO" id="GO:0015031">
    <property type="term" value="P:protein transport"/>
    <property type="evidence" value="ECO:0007669"/>
    <property type="project" value="InterPro"/>
</dbReference>
<keyword evidence="3" id="KW-1185">Reference proteome</keyword>
<comment type="similarity">
    <text evidence="1">Belongs to the IST1 family.</text>
</comment>
<name>A0A392R0W1_9FABA</name>
<protein>
    <submittedName>
        <fullName evidence="2">IST1-like protein</fullName>
    </submittedName>
</protein>
<accession>A0A392R0W1</accession>
<evidence type="ECO:0000256" key="1">
    <source>
        <dbReference type="ARBA" id="ARBA00005536"/>
    </source>
</evidence>
<dbReference type="Pfam" id="PF03398">
    <property type="entry name" value="Ist1"/>
    <property type="match status" value="1"/>
</dbReference>
<evidence type="ECO:0000313" key="2">
    <source>
        <dbReference type="EMBL" id="MCI29889.1"/>
    </source>
</evidence>
<reference evidence="2 3" key="1">
    <citation type="journal article" date="2018" name="Front. Plant Sci.">
        <title>Red Clover (Trifolium pratense) and Zigzag Clover (T. medium) - A Picture of Genomic Similarities and Differences.</title>
        <authorList>
            <person name="Dluhosova J."/>
            <person name="Istvanek J."/>
            <person name="Nedelnik J."/>
            <person name="Repkova J."/>
        </authorList>
    </citation>
    <scope>NUCLEOTIDE SEQUENCE [LARGE SCALE GENOMIC DNA]</scope>
    <source>
        <strain evidence="3">cv. 10/8</strain>
        <tissue evidence="2">Leaf</tissue>
    </source>
</reference>
<dbReference type="InterPro" id="IPR005061">
    <property type="entry name" value="Ist1"/>
</dbReference>
<dbReference type="EMBL" id="LXQA010175650">
    <property type="protein sequence ID" value="MCI29889.1"/>
    <property type="molecule type" value="Genomic_DNA"/>
</dbReference>
<comment type="caution">
    <text evidence="2">The sequence shown here is derived from an EMBL/GenBank/DDBJ whole genome shotgun (WGS) entry which is preliminary data.</text>
</comment>
<dbReference type="InterPro" id="IPR042277">
    <property type="entry name" value="IST1-like"/>
</dbReference>
<evidence type="ECO:0000313" key="3">
    <source>
        <dbReference type="Proteomes" id="UP000265520"/>
    </source>
</evidence>
<proteinExistence type="inferred from homology"/>
<organism evidence="2 3">
    <name type="scientific">Trifolium medium</name>
    <dbReference type="NCBI Taxonomy" id="97028"/>
    <lineage>
        <taxon>Eukaryota</taxon>
        <taxon>Viridiplantae</taxon>
        <taxon>Streptophyta</taxon>
        <taxon>Embryophyta</taxon>
        <taxon>Tracheophyta</taxon>
        <taxon>Spermatophyta</taxon>
        <taxon>Magnoliopsida</taxon>
        <taxon>eudicotyledons</taxon>
        <taxon>Gunneridae</taxon>
        <taxon>Pentapetalae</taxon>
        <taxon>rosids</taxon>
        <taxon>fabids</taxon>
        <taxon>Fabales</taxon>
        <taxon>Fabaceae</taxon>
        <taxon>Papilionoideae</taxon>
        <taxon>50 kb inversion clade</taxon>
        <taxon>NPAAA clade</taxon>
        <taxon>Hologalegina</taxon>
        <taxon>IRL clade</taxon>
        <taxon>Trifolieae</taxon>
        <taxon>Trifolium</taxon>
    </lineage>
</organism>
<dbReference type="Proteomes" id="UP000265520">
    <property type="component" value="Unassembled WGS sequence"/>
</dbReference>